<gene>
    <name evidence="1" type="ORF">DI598_06040</name>
</gene>
<evidence type="ECO:0000313" key="2">
    <source>
        <dbReference type="Proteomes" id="UP000249645"/>
    </source>
</evidence>
<proteinExistence type="predicted"/>
<dbReference type="EMBL" id="QFOI01000076">
    <property type="protein sequence ID" value="PZP50226.1"/>
    <property type="molecule type" value="Genomic_DNA"/>
</dbReference>
<dbReference type="Proteomes" id="UP000249645">
    <property type="component" value="Unassembled WGS sequence"/>
</dbReference>
<organism evidence="1 2">
    <name type="scientific">Pseudopedobacter saltans</name>
    <dbReference type="NCBI Taxonomy" id="151895"/>
    <lineage>
        <taxon>Bacteria</taxon>
        <taxon>Pseudomonadati</taxon>
        <taxon>Bacteroidota</taxon>
        <taxon>Sphingobacteriia</taxon>
        <taxon>Sphingobacteriales</taxon>
        <taxon>Sphingobacteriaceae</taxon>
        <taxon>Pseudopedobacter</taxon>
    </lineage>
</organism>
<evidence type="ECO:0000313" key="1">
    <source>
        <dbReference type="EMBL" id="PZP50226.1"/>
    </source>
</evidence>
<accession>A0A2W5GWK1</accession>
<reference evidence="1 2" key="1">
    <citation type="submission" date="2017-11" db="EMBL/GenBank/DDBJ databases">
        <title>Infants hospitalized years apart are colonized by the same room-sourced microbial strains.</title>
        <authorList>
            <person name="Brooks B."/>
            <person name="Olm M.R."/>
            <person name="Firek B.A."/>
            <person name="Baker R."/>
            <person name="Thomas B.C."/>
            <person name="Morowitz M.J."/>
            <person name="Banfield J.F."/>
        </authorList>
    </citation>
    <scope>NUCLEOTIDE SEQUENCE [LARGE SCALE GENOMIC DNA]</scope>
    <source>
        <strain evidence="1">S2_009_000_R2_76</strain>
    </source>
</reference>
<dbReference type="AlphaFoldDB" id="A0A2W5GWK1"/>
<name>A0A2W5GWK1_9SPHI</name>
<comment type="caution">
    <text evidence="1">The sequence shown here is derived from an EMBL/GenBank/DDBJ whole genome shotgun (WGS) entry which is preliminary data.</text>
</comment>
<sequence>MAKVSLKYIRIILAVSLILIFSSKIYAIVQAKYIDKSSVSIEKDGDCDDKKDCDGKDDNLKAKLLGEELFVHSFITFVNPYSFELSNSYKVHLYPIFSSNFRRVITPPPDL</sequence>
<protein>
    <submittedName>
        <fullName evidence="1">Uncharacterized protein</fullName>
    </submittedName>
</protein>